<protein>
    <submittedName>
        <fullName evidence="2">Uncharacterized protein</fullName>
    </submittedName>
</protein>
<dbReference type="Proteomes" id="UP001160148">
    <property type="component" value="Unassembled WGS sequence"/>
</dbReference>
<accession>A0AAV0WYG7</accession>
<comment type="caution">
    <text evidence="2">The sequence shown here is derived from an EMBL/GenBank/DDBJ whole genome shotgun (WGS) entry which is preliminary data.</text>
</comment>
<evidence type="ECO:0000313" key="3">
    <source>
        <dbReference type="Proteomes" id="UP001160148"/>
    </source>
</evidence>
<keyword evidence="3" id="KW-1185">Reference proteome</keyword>
<organism evidence="2 3">
    <name type="scientific">Macrosiphum euphorbiae</name>
    <name type="common">potato aphid</name>
    <dbReference type="NCBI Taxonomy" id="13131"/>
    <lineage>
        <taxon>Eukaryota</taxon>
        <taxon>Metazoa</taxon>
        <taxon>Ecdysozoa</taxon>
        <taxon>Arthropoda</taxon>
        <taxon>Hexapoda</taxon>
        <taxon>Insecta</taxon>
        <taxon>Pterygota</taxon>
        <taxon>Neoptera</taxon>
        <taxon>Paraneoptera</taxon>
        <taxon>Hemiptera</taxon>
        <taxon>Sternorrhyncha</taxon>
        <taxon>Aphidomorpha</taxon>
        <taxon>Aphidoidea</taxon>
        <taxon>Aphididae</taxon>
        <taxon>Macrosiphini</taxon>
        <taxon>Macrosiphum</taxon>
    </lineage>
</organism>
<gene>
    <name evidence="2" type="ORF">MEUPH1_LOCUS15864</name>
</gene>
<dbReference type="EMBL" id="CARXXK010000003">
    <property type="protein sequence ID" value="CAI6360576.1"/>
    <property type="molecule type" value="Genomic_DNA"/>
</dbReference>
<proteinExistence type="predicted"/>
<evidence type="ECO:0000256" key="1">
    <source>
        <dbReference type="SAM" id="MobiDB-lite"/>
    </source>
</evidence>
<dbReference type="AlphaFoldDB" id="A0AAV0WYG7"/>
<reference evidence="2 3" key="1">
    <citation type="submission" date="2023-01" db="EMBL/GenBank/DDBJ databases">
        <authorList>
            <person name="Whitehead M."/>
        </authorList>
    </citation>
    <scope>NUCLEOTIDE SEQUENCE [LARGE SCALE GENOMIC DNA]</scope>
</reference>
<sequence>MTLYQDKISRTNLTDTGAGMSRHSKSKMPFLGPPPPAINVITQNIEGFSVTKGEFLASLCKHRGATYYVSKKRTRMRLALGQKYWE</sequence>
<feature type="region of interest" description="Disordered" evidence="1">
    <location>
        <begin position="1"/>
        <end position="33"/>
    </location>
</feature>
<evidence type="ECO:0000313" key="2">
    <source>
        <dbReference type="EMBL" id="CAI6360576.1"/>
    </source>
</evidence>
<name>A0AAV0WYG7_9HEMI</name>